<feature type="coiled-coil region" evidence="1">
    <location>
        <begin position="31"/>
        <end position="107"/>
    </location>
</feature>
<protein>
    <recommendedName>
        <fullName evidence="5">Coiled-coil domain-containing protein 169</fullName>
    </recommendedName>
</protein>
<feature type="region of interest" description="Disordered" evidence="2">
    <location>
        <begin position="1"/>
        <end position="22"/>
    </location>
</feature>
<dbReference type="Pfam" id="PF15372">
    <property type="entry name" value="DUF4600"/>
    <property type="match status" value="1"/>
</dbReference>
<dbReference type="EMBL" id="SRMA01025787">
    <property type="protein sequence ID" value="TRY90943.1"/>
    <property type="molecule type" value="Genomic_DNA"/>
</dbReference>
<evidence type="ECO:0000256" key="2">
    <source>
        <dbReference type="SAM" id="MobiDB-lite"/>
    </source>
</evidence>
<reference evidence="3 4" key="1">
    <citation type="journal article" date="2019" name="Sci. Data">
        <title>Hybrid genome assembly and annotation of Danionella translucida.</title>
        <authorList>
            <person name="Kadobianskyi M."/>
            <person name="Schulze L."/>
            <person name="Schuelke M."/>
            <person name="Judkewitz B."/>
        </authorList>
    </citation>
    <scope>NUCLEOTIDE SEQUENCE [LARGE SCALE GENOMIC DNA]</scope>
    <source>
        <strain evidence="3 4">Bolton</strain>
    </source>
</reference>
<organism evidence="3 4">
    <name type="scientific">Danionella cerebrum</name>
    <dbReference type="NCBI Taxonomy" id="2873325"/>
    <lineage>
        <taxon>Eukaryota</taxon>
        <taxon>Metazoa</taxon>
        <taxon>Chordata</taxon>
        <taxon>Craniata</taxon>
        <taxon>Vertebrata</taxon>
        <taxon>Euteleostomi</taxon>
        <taxon>Actinopterygii</taxon>
        <taxon>Neopterygii</taxon>
        <taxon>Teleostei</taxon>
        <taxon>Ostariophysi</taxon>
        <taxon>Cypriniformes</taxon>
        <taxon>Danionidae</taxon>
        <taxon>Danioninae</taxon>
        <taxon>Danionella</taxon>
    </lineage>
</organism>
<dbReference type="Proteomes" id="UP000316079">
    <property type="component" value="Unassembled WGS sequence"/>
</dbReference>
<dbReference type="PANTHER" id="PTHR28671:SF3">
    <property type="entry name" value="COILED-COIL DOMAIN-CONTAINING PROTEIN 169"/>
    <property type="match status" value="1"/>
</dbReference>
<evidence type="ECO:0008006" key="5">
    <source>
        <dbReference type="Google" id="ProtNLM"/>
    </source>
</evidence>
<name>A0A553QLT8_9TELE</name>
<dbReference type="AlphaFoldDB" id="A0A553QLT8"/>
<evidence type="ECO:0000313" key="4">
    <source>
        <dbReference type="Proteomes" id="UP000316079"/>
    </source>
</evidence>
<comment type="caution">
    <text evidence="3">The sequence shown here is derived from an EMBL/GenBank/DDBJ whole genome shotgun (WGS) entry which is preliminary data.</text>
</comment>
<evidence type="ECO:0000313" key="3">
    <source>
        <dbReference type="EMBL" id="TRY90943.1"/>
    </source>
</evidence>
<keyword evidence="1" id="KW-0175">Coiled coil</keyword>
<accession>A0A553QLT8</accession>
<sequence length="227" mass="26305">METSSCRKMTETDKPGASLIMGDNDAKSLKLSKIKADIEEEREVKDMLQDSVSDLRSTLADLEKRLRNVDGEENEWRTRYETQLELNEQLENQIRVVQERLETLCSDPTDRLASIRVYDQMSEDVLRKRLNMLTTEKSSLQSQLMDFQMRIVQERKTYLKAYEERRAYLAEIAKLPSTVDLSRKQQMAGSGRATLAPDKTRGVLELKPRSNMMKKPAAHSRLPRLKH</sequence>
<keyword evidence="4" id="KW-1185">Reference proteome</keyword>
<gene>
    <name evidence="3" type="ORF">DNTS_022181</name>
</gene>
<dbReference type="InterPro" id="IPR028022">
    <property type="entry name" value="DUF4600"/>
</dbReference>
<feature type="compositionally biased region" description="Basic residues" evidence="2">
    <location>
        <begin position="216"/>
        <end position="227"/>
    </location>
</feature>
<evidence type="ECO:0000256" key="1">
    <source>
        <dbReference type="SAM" id="Coils"/>
    </source>
</evidence>
<dbReference type="OrthoDB" id="6615663at2759"/>
<dbReference type="PANTHER" id="PTHR28671">
    <property type="entry name" value="COILED-COIL DOMAIN-CONTAINING PROTEIN 169"/>
    <property type="match status" value="1"/>
</dbReference>
<proteinExistence type="predicted"/>
<feature type="region of interest" description="Disordered" evidence="2">
    <location>
        <begin position="208"/>
        <end position="227"/>
    </location>
</feature>